<feature type="region of interest" description="Disordered" evidence="1">
    <location>
        <begin position="209"/>
        <end position="244"/>
    </location>
</feature>
<keyword evidence="3" id="KW-1185">Reference proteome</keyword>
<accession>A0AAW1MMV1</accession>
<gene>
    <name evidence="2" type="ORF">QE152_g5729</name>
</gene>
<dbReference type="Proteomes" id="UP001458880">
    <property type="component" value="Unassembled WGS sequence"/>
</dbReference>
<proteinExistence type="predicted"/>
<name>A0AAW1MMV1_POPJA</name>
<comment type="caution">
    <text evidence="2">The sequence shown here is derived from an EMBL/GenBank/DDBJ whole genome shotgun (WGS) entry which is preliminary data.</text>
</comment>
<sequence>MIEPKPYWNLGVNSIWFVKVFKATDTMQEVLHQEKEDAASAYQIEQEEDVEKITRDVAEAGSSEVEKPVEVQSFTGEKKFVENEDIAIQPKQKISSQRNTSNNVEIQSTTMLAVAAKITETETCEDMNELSKVAKTAKIQNTRERRKAVCRDEARFEHKQTVLHEEANNIEEEYSVLQKVHLNIQKNQQLAISGLEEQAKRMKMHSDYKFPPIEKGTTVTIPVPDVDRKYSNDPADDESKPDDNVLHIEPCNYATRIDIEAAFDEGQIASDEVTYRDKNGCHWTTTEPIRNTGTRAHIITSLPRVTVVRRNLGNKPSKAEIWNTLINDGMIVEIVLRTNEEIDSIKENLLATT</sequence>
<reference evidence="2 3" key="1">
    <citation type="journal article" date="2024" name="BMC Genomics">
        <title>De novo assembly and annotation of Popillia japonica's genome with initial clues to its potential as an invasive pest.</title>
        <authorList>
            <person name="Cucini C."/>
            <person name="Boschi S."/>
            <person name="Funari R."/>
            <person name="Cardaioli E."/>
            <person name="Iannotti N."/>
            <person name="Marturano G."/>
            <person name="Paoli F."/>
            <person name="Bruttini M."/>
            <person name="Carapelli A."/>
            <person name="Frati F."/>
            <person name="Nardi F."/>
        </authorList>
    </citation>
    <scope>NUCLEOTIDE SEQUENCE [LARGE SCALE GENOMIC DNA]</scope>
    <source>
        <strain evidence="2">DMR45628</strain>
    </source>
</reference>
<organism evidence="2 3">
    <name type="scientific">Popillia japonica</name>
    <name type="common">Japanese beetle</name>
    <dbReference type="NCBI Taxonomy" id="7064"/>
    <lineage>
        <taxon>Eukaryota</taxon>
        <taxon>Metazoa</taxon>
        <taxon>Ecdysozoa</taxon>
        <taxon>Arthropoda</taxon>
        <taxon>Hexapoda</taxon>
        <taxon>Insecta</taxon>
        <taxon>Pterygota</taxon>
        <taxon>Neoptera</taxon>
        <taxon>Endopterygota</taxon>
        <taxon>Coleoptera</taxon>
        <taxon>Polyphaga</taxon>
        <taxon>Scarabaeiformia</taxon>
        <taxon>Scarabaeidae</taxon>
        <taxon>Rutelinae</taxon>
        <taxon>Popillia</taxon>
    </lineage>
</organism>
<protein>
    <submittedName>
        <fullName evidence="2">Uncharacterized protein</fullName>
    </submittedName>
</protein>
<feature type="compositionally biased region" description="Basic and acidic residues" evidence="1">
    <location>
        <begin position="225"/>
        <end position="244"/>
    </location>
</feature>
<evidence type="ECO:0000313" key="3">
    <source>
        <dbReference type="Proteomes" id="UP001458880"/>
    </source>
</evidence>
<dbReference type="AlphaFoldDB" id="A0AAW1MMV1"/>
<dbReference type="EMBL" id="JASPKY010000036">
    <property type="protein sequence ID" value="KAK9746886.1"/>
    <property type="molecule type" value="Genomic_DNA"/>
</dbReference>
<evidence type="ECO:0000313" key="2">
    <source>
        <dbReference type="EMBL" id="KAK9746886.1"/>
    </source>
</evidence>
<evidence type="ECO:0000256" key="1">
    <source>
        <dbReference type="SAM" id="MobiDB-lite"/>
    </source>
</evidence>